<evidence type="ECO:0000313" key="3">
    <source>
        <dbReference type="EMBL" id="OGF22259.1"/>
    </source>
</evidence>
<dbReference type="PANTHER" id="PTHR33295:SF18">
    <property type="entry name" value="AAA+ ATPASE DOMAIN-CONTAINING PROTEIN"/>
    <property type="match status" value="1"/>
</dbReference>
<reference evidence="3 4" key="1">
    <citation type="journal article" date="2016" name="Nat. Commun.">
        <title>Thousands of microbial genomes shed light on interconnected biogeochemical processes in an aquifer system.</title>
        <authorList>
            <person name="Anantharaman K."/>
            <person name="Brown C.T."/>
            <person name="Hug L.A."/>
            <person name="Sharon I."/>
            <person name="Castelle C.J."/>
            <person name="Probst A.J."/>
            <person name="Thomas B.C."/>
            <person name="Singh A."/>
            <person name="Wilkins M.J."/>
            <person name="Karaoz U."/>
            <person name="Brodie E.L."/>
            <person name="Williams K.H."/>
            <person name="Hubbard S.S."/>
            <person name="Banfield J.F."/>
        </authorList>
    </citation>
    <scope>NUCLEOTIDE SEQUENCE [LARGE SCALE GENOMIC DNA]</scope>
</reference>
<feature type="non-terminal residue" evidence="3">
    <location>
        <position position="349"/>
    </location>
</feature>
<dbReference type="Pfam" id="PF13173">
    <property type="entry name" value="AAA_14"/>
    <property type="match status" value="1"/>
</dbReference>
<evidence type="ECO:0000313" key="4">
    <source>
        <dbReference type="Proteomes" id="UP000178323"/>
    </source>
</evidence>
<proteinExistence type="predicted"/>
<gene>
    <name evidence="3" type="ORF">A2Y83_04250</name>
</gene>
<sequence>MYIKRKIEDDIFRYLQRPEILAIVGPRQCGKTTLMRKIYSDLDDAVFLSFEDQQILSLFEKNIKGFAETYVEGKRHVFIDEFQYAKNGGKLLKYLYDLHHTKIIISGSSATDLTIKAIRYLVGRVFVLNMYPFDFLEYLSAKDENYKKIYIKYKANLKEYAVPNLAYEQSERLRRYYEEYCVWGGYPQVVLTDNKEVKKEILRNIYNTYFLRDVKTMLGLIDDFKLGKLIQGLALQIGKMVEYNELSQMSELAATTVKKYFNFLSKTYIAELIKSFYKNKRKEIVKAKKVYFYDTGLRNFIVNDFRPLAERTDTGQLIENGFYIQIIKNGYIPQYWRDKNQNEVDFIID</sequence>
<dbReference type="Gene3D" id="3.40.50.300">
    <property type="entry name" value="P-loop containing nucleotide triphosphate hydrolases"/>
    <property type="match status" value="1"/>
</dbReference>
<dbReference type="AlphaFoldDB" id="A0A1F5S6G2"/>
<feature type="domain" description="DUF4143" evidence="2">
    <location>
        <begin position="212"/>
        <end position="348"/>
    </location>
</feature>
<dbReference type="InterPro" id="IPR025420">
    <property type="entry name" value="DUF4143"/>
</dbReference>
<dbReference type="PANTHER" id="PTHR33295">
    <property type="entry name" value="ATPASE"/>
    <property type="match status" value="1"/>
</dbReference>
<dbReference type="Pfam" id="PF13635">
    <property type="entry name" value="DUF4143"/>
    <property type="match status" value="1"/>
</dbReference>
<evidence type="ECO:0008006" key="5">
    <source>
        <dbReference type="Google" id="ProtNLM"/>
    </source>
</evidence>
<organism evidence="3 4">
    <name type="scientific">Candidatus Falkowbacteria bacterium RBG_13_39_14</name>
    <dbReference type="NCBI Taxonomy" id="1797985"/>
    <lineage>
        <taxon>Bacteria</taxon>
        <taxon>Candidatus Falkowiibacteriota</taxon>
    </lineage>
</organism>
<dbReference type="EMBL" id="MFFS01000033">
    <property type="protein sequence ID" value="OGF22259.1"/>
    <property type="molecule type" value="Genomic_DNA"/>
</dbReference>
<evidence type="ECO:0000259" key="1">
    <source>
        <dbReference type="Pfam" id="PF13173"/>
    </source>
</evidence>
<protein>
    <recommendedName>
        <fullName evidence="5">AAA+ ATPase domain-containing protein</fullName>
    </recommendedName>
</protein>
<dbReference type="SUPFAM" id="SSF52540">
    <property type="entry name" value="P-loop containing nucleoside triphosphate hydrolases"/>
    <property type="match status" value="1"/>
</dbReference>
<dbReference type="InterPro" id="IPR027417">
    <property type="entry name" value="P-loop_NTPase"/>
</dbReference>
<evidence type="ECO:0000259" key="2">
    <source>
        <dbReference type="Pfam" id="PF13635"/>
    </source>
</evidence>
<name>A0A1F5S6G2_9BACT</name>
<accession>A0A1F5S6G2</accession>
<dbReference type="Proteomes" id="UP000178323">
    <property type="component" value="Unassembled WGS sequence"/>
</dbReference>
<comment type="caution">
    <text evidence="3">The sequence shown here is derived from an EMBL/GenBank/DDBJ whole genome shotgun (WGS) entry which is preliminary data.</text>
</comment>
<feature type="domain" description="AAA" evidence="1">
    <location>
        <begin position="19"/>
        <end position="139"/>
    </location>
</feature>
<dbReference type="InterPro" id="IPR041682">
    <property type="entry name" value="AAA_14"/>
</dbReference>